<evidence type="ECO:0000313" key="4">
    <source>
        <dbReference type="EMBL" id="CAI5445548.1"/>
    </source>
</evidence>
<dbReference type="GO" id="GO:0006376">
    <property type="term" value="P:mRNA splice site recognition"/>
    <property type="evidence" value="ECO:0007669"/>
    <property type="project" value="InterPro"/>
</dbReference>
<dbReference type="Pfam" id="PF03194">
    <property type="entry name" value="LUC7"/>
    <property type="match status" value="1"/>
</dbReference>
<evidence type="ECO:0000256" key="1">
    <source>
        <dbReference type="ARBA" id="ARBA00005655"/>
    </source>
</evidence>
<dbReference type="GO" id="GO:0003729">
    <property type="term" value="F:mRNA binding"/>
    <property type="evidence" value="ECO:0007669"/>
    <property type="project" value="InterPro"/>
</dbReference>
<gene>
    <name evidence="4" type="ORF">CAMP_LOCUS8185</name>
</gene>
<dbReference type="AlphaFoldDB" id="A0A9P1IIK7"/>
<evidence type="ECO:0000313" key="5">
    <source>
        <dbReference type="Proteomes" id="UP001152747"/>
    </source>
</evidence>
<keyword evidence="2" id="KW-0175">Coiled coil</keyword>
<sequence length="306" mass="36062">MTDYMAQMLNELMGSQRDAMPGEQKELEFSDPSVCTDFLVGFCVHDLFRNTKNDLGFCQYTIHDESLKRKYEKSDKRGRLGFERRFLERIQRINDDCQRKVLRNMDRLNVTQGENKVSEEVFAKKLEELNVRREAISNKIDGLMNEAQIHGELGKVEAAQAAVDKADRAKQERDELDNEETKIKNERARALSMEESVTMGNRQMQVCQVCGCFMLQNDAQQRIDDHITGKLHIAYQTILDNIERLAKEIDDFRSKRRGSSEREERRRDDRRRSRSRSRDRSHRHGSSSRSHGHHYHHRSDRRSHRH</sequence>
<dbReference type="EMBL" id="CANHGI010000003">
    <property type="protein sequence ID" value="CAI5445548.1"/>
    <property type="molecule type" value="Genomic_DNA"/>
</dbReference>
<evidence type="ECO:0000256" key="2">
    <source>
        <dbReference type="SAM" id="Coils"/>
    </source>
</evidence>
<feature type="compositionally biased region" description="Basic and acidic residues" evidence="3">
    <location>
        <begin position="253"/>
        <end position="271"/>
    </location>
</feature>
<comment type="similarity">
    <text evidence="1">Belongs to the Luc7 family.</text>
</comment>
<keyword evidence="5" id="KW-1185">Reference proteome</keyword>
<dbReference type="PANTHER" id="PTHR12375">
    <property type="entry name" value="RNA-BINDING PROTEIN LUC7-RELATED"/>
    <property type="match status" value="1"/>
</dbReference>
<evidence type="ECO:0000256" key="3">
    <source>
        <dbReference type="SAM" id="MobiDB-lite"/>
    </source>
</evidence>
<dbReference type="GO" id="GO:0005685">
    <property type="term" value="C:U1 snRNP"/>
    <property type="evidence" value="ECO:0007669"/>
    <property type="project" value="InterPro"/>
</dbReference>
<name>A0A9P1IIK7_9PELO</name>
<protein>
    <submittedName>
        <fullName evidence="4">Uncharacterized protein</fullName>
    </submittedName>
</protein>
<comment type="caution">
    <text evidence="4">The sequence shown here is derived from an EMBL/GenBank/DDBJ whole genome shotgun (WGS) entry which is preliminary data.</text>
</comment>
<reference evidence="4" key="1">
    <citation type="submission" date="2022-11" db="EMBL/GenBank/DDBJ databases">
        <authorList>
            <person name="Kikuchi T."/>
        </authorList>
    </citation>
    <scope>NUCLEOTIDE SEQUENCE</scope>
    <source>
        <strain evidence="4">PS1010</strain>
    </source>
</reference>
<feature type="region of interest" description="Disordered" evidence="3">
    <location>
        <begin position="253"/>
        <end position="306"/>
    </location>
</feature>
<feature type="compositionally biased region" description="Basic residues" evidence="3">
    <location>
        <begin position="272"/>
        <end position="306"/>
    </location>
</feature>
<dbReference type="Proteomes" id="UP001152747">
    <property type="component" value="Unassembled WGS sequence"/>
</dbReference>
<accession>A0A9P1IIK7</accession>
<dbReference type="InterPro" id="IPR004882">
    <property type="entry name" value="Luc7-rel"/>
</dbReference>
<organism evidence="4 5">
    <name type="scientific">Caenorhabditis angaria</name>
    <dbReference type="NCBI Taxonomy" id="860376"/>
    <lineage>
        <taxon>Eukaryota</taxon>
        <taxon>Metazoa</taxon>
        <taxon>Ecdysozoa</taxon>
        <taxon>Nematoda</taxon>
        <taxon>Chromadorea</taxon>
        <taxon>Rhabditida</taxon>
        <taxon>Rhabditina</taxon>
        <taxon>Rhabditomorpha</taxon>
        <taxon>Rhabditoidea</taxon>
        <taxon>Rhabditidae</taxon>
        <taxon>Peloderinae</taxon>
        <taxon>Caenorhabditis</taxon>
    </lineage>
</organism>
<dbReference type="OrthoDB" id="10266921at2759"/>
<feature type="coiled-coil region" evidence="2">
    <location>
        <begin position="126"/>
        <end position="196"/>
    </location>
</feature>
<proteinExistence type="inferred from homology"/>